<feature type="compositionally biased region" description="Basic and acidic residues" evidence="2">
    <location>
        <begin position="277"/>
        <end position="290"/>
    </location>
</feature>
<evidence type="ECO:0000256" key="2">
    <source>
        <dbReference type="SAM" id="MobiDB-lite"/>
    </source>
</evidence>
<proteinExistence type="predicted"/>
<feature type="region of interest" description="Disordered" evidence="2">
    <location>
        <begin position="474"/>
        <end position="502"/>
    </location>
</feature>
<sequence>MASGQTVKLPILNKDIIEIKKRIQLSEGQRKALFEEIETERKRNQDEILVLKKRISLMTVNLQERKGSALKSRFPVAQLGPVLKNAGDKTAEEIAGILDLQRIDKTKKLDLIKYRLSQKQKLLSKLGKEYQDLVKSKSKKVLSANIEKPLDKAICELQNKINAVEVQWNEAEHVSVKYKEIERSLQDDAARFESKILKLEDELKAQQMEINNLQKMNLEASKLRTLARNALIQEEKNVVEAGSLRERQATEGRRLLEERRHDLEQLEKRFYHGKPQIRTDPDEECPKETETPESMDQDPIDYYKEIFEVLKDVTGGSTIDEVLDKFRAQKETQEQLASLRRCSEEEKKRLEQVQDSYVVELEHWKFVESKDIQRNSSEVDNVLEDIEDEKRKLQEMDSTMEQLDESTKTITQKLLSIYQNFKPGVVEASAMIMLEFLQTIFEEDFKERTDGIQVEDLELPTDKWLPSPYNGIMRRTPLPQLGSPTPVPPPGSDEEEEVPSRGFLKRQAQLVVDAKTKRKNMRFPLPKVR</sequence>
<dbReference type="Proteomes" id="UP000695000">
    <property type="component" value="Unplaced"/>
</dbReference>
<evidence type="ECO:0000256" key="1">
    <source>
        <dbReference type="SAM" id="Coils"/>
    </source>
</evidence>
<keyword evidence="1" id="KW-0175">Coiled coil</keyword>
<dbReference type="RefSeq" id="XP_017782428.1">
    <property type="nucleotide sequence ID" value="XM_017926939.1"/>
</dbReference>
<evidence type="ECO:0000313" key="3">
    <source>
        <dbReference type="Proteomes" id="UP000695000"/>
    </source>
</evidence>
<accession>A0ABM1N6H8</accession>
<reference evidence="4" key="1">
    <citation type="submission" date="2025-08" db="UniProtKB">
        <authorList>
            <consortium name="RefSeq"/>
        </authorList>
    </citation>
    <scope>IDENTIFICATION</scope>
    <source>
        <tissue evidence="4">Whole Larva</tissue>
    </source>
</reference>
<protein>
    <submittedName>
        <fullName evidence="4">Coiled-coil domain-containing protein 151</fullName>
    </submittedName>
</protein>
<dbReference type="GeneID" id="108566856"/>
<feature type="coiled-coil region" evidence="1">
    <location>
        <begin position="182"/>
        <end position="223"/>
    </location>
</feature>
<feature type="coiled-coil region" evidence="1">
    <location>
        <begin position="336"/>
        <end position="406"/>
    </location>
</feature>
<gene>
    <name evidence="4" type="primary">LOC108566856</name>
</gene>
<dbReference type="InterPro" id="IPR033192">
    <property type="entry name" value="ODAD3"/>
</dbReference>
<name>A0ABM1N6H8_NICVS</name>
<feature type="region of interest" description="Disordered" evidence="2">
    <location>
        <begin position="275"/>
        <end position="296"/>
    </location>
</feature>
<evidence type="ECO:0000313" key="4">
    <source>
        <dbReference type="RefSeq" id="XP_017782428.1"/>
    </source>
</evidence>
<dbReference type="PANTHER" id="PTHR46518:SF1">
    <property type="entry name" value="OUTER DYNEIN ARM-DOCKING COMPLEX SUBUNIT 3"/>
    <property type="match status" value="1"/>
</dbReference>
<dbReference type="PANTHER" id="PTHR46518">
    <property type="entry name" value="COILED-COIL DOMAIN-CONTAINING PROTEIN 151"/>
    <property type="match status" value="1"/>
</dbReference>
<keyword evidence="3" id="KW-1185">Reference proteome</keyword>
<organism evidence="3 4">
    <name type="scientific">Nicrophorus vespilloides</name>
    <name type="common">Boreal carrion beetle</name>
    <dbReference type="NCBI Taxonomy" id="110193"/>
    <lineage>
        <taxon>Eukaryota</taxon>
        <taxon>Metazoa</taxon>
        <taxon>Ecdysozoa</taxon>
        <taxon>Arthropoda</taxon>
        <taxon>Hexapoda</taxon>
        <taxon>Insecta</taxon>
        <taxon>Pterygota</taxon>
        <taxon>Neoptera</taxon>
        <taxon>Endopterygota</taxon>
        <taxon>Coleoptera</taxon>
        <taxon>Polyphaga</taxon>
        <taxon>Staphyliniformia</taxon>
        <taxon>Silphidae</taxon>
        <taxon>Nicrophorinae</taxon>
        <taxon>Nicrophorus</taxon>
    </lineage>
</organism>